<evidence type="ECO:0008006" key="5">
    <source>
        <dbReference type="Google" id="ProtNLM"/>
    </source>
</evidence>
<evidence type="ECO:0000313" key="4">
    <source>
        <dbReference type="Proteomes" id="UP000231019"/>
    </source>
</evidence>
<dbReference type="Gene3D" id="1.10.3210.10">
    <property type="entry name" value="Hypothetical protein af1432"/>
    <property type="match status" value="1"/>
</dbReference>
<gene>
    <name evidence="3" type="ORF">COW36_07620</name>
</gene>
<dbReference type="EMBL" id="PFFQ01000021">
    <property type="protein sequence ID" value="PIW17708.1"/>
    <property type="molecule type" value="Genomic_DNA"/>
</dbReference>
<dbReference type="PROSITE" id="PS50883">
    <property type="entry name" value="EAL"/>
    <property type="match status" value="1"/>
</dbReference>
<comment type="caution">
    <text evidence="3">The sequence shown here is derived from an EMBL/GenBank/DDBJ whole genome shotgun (WGS) entry which is preliminary data.</text>
</comment>
<dbReference type="InterPro" id="IPR013976">
    <property type="entry name" value="HDOD"/>
</dbReference>
<name>A0A2M7G6Q7_9BACT</name>
<dbReference type="Proteomes" id="UP000231019">
    <property type="component" value="Unassembled WGS sequence"/>
</dbReference>
<dbReference type="SUPFAM" id="SSF141868">
    <property type="entry name" value="EAL domain-like"/>
    <property type="match status" value="1"/>
</dbReference>
<dbReference type="PIRSF" id="PIRSF003180">
    <property type="entry name" value="DiGMPpdiest_YuxH"/>
    <property type="match status" value="1"/>
</dbReference>
<proteinExistence type="predicted"/>
<dbReference type="PANTHER" id="PTHR33525">
    <property type="match status" value="1"/>
</dbReference>
<dbReference type="InterPro" id="IPR001633">
    <property type="entry name" value="EAL_dom"/>
</dbReference>
<dbReference type="SUPFAM" id="SSF109604">
    <property type="entry name" value="HD-domain/PDEase-like"/>
    <property type="match status" value="1"/>
</dbReference>
<dbReference type="SMART" id="SM00052">
    <property type="entry name" value="EAL"/>
    <property type="match status" value="1"/>
</dbReference>
<reference evidence="3 4" key="1">
    <citation type="submission" date="2017-09" db="EMBL/GenBank/DDBJ databases">
        <title>Depth-based differentiation of microbial function through sediment-hosted aquifers and enrichment of novel symbionts in the deep terrestrial subsurface.</title>
        <authorList>
            <person name="Probst A.J."/>
            <person name="Ladd B."/>
            <person name="Jarett J.K."/>
            <person name="Geller-Mcgrath D.E."/>
            <person name="Sieber C.M."/>
            <person name="Emerson J.B."/>
            <person name="Anantharaman K."/>
            <person name="Thomas B.C."/>
            <person name="Malmstrom R."/>
            <person name="Stieglmeier M."/>
            <person name="Klingl A."/>
            <person name="Woyke T."/>
            <person name="Ryan C.M."/>
            <person name="Banfield J.F."/>
        </authorList>
    </citation>
    <scope>NUCLEOTIDE SEQUENCE [LARGE SCALE GENOMIC DNA]</scope>
    <source>
        <strain evidence="3">CG17_big_fil_post_rev_8_21_14_2_50_48_46</strain>
    </source>
</reference>
<feature type="domain" description="EAL" evidence="1">
    <location>
        <begin position="1"/>
        <end position="205"/>
    </location>
</feature>
<organism evidence="3 4">
    <name type="scientific">bacterium (Candidatus Blackallbacteria) CG17_big_fil_post_rev_8_21_14_2_50_48_46</name>
    <dbReference type="NCBI Taxonomy" id="2014261"/>
    <lineage>
        <taxon>Bacteria</taxon>
        <taxon>Candidatus Blackallbacteria</taxon>
    </lineage>
</organism>
<sequence>MSEVYVGRQPIFDRNLDVFGYELLYRSADLEQALFMDGNHATSVVISNTFLEIGLERLVGDKLAFINLTRPFLLGEFPIPLQPDKLVLEILEDIVLDQELVAAVHDLKQQGFTLALDDITDPVRLKALQGLASIVKVDLMQTDRAQVPSQVAFYKQTGVKVLAEKIETMEEFEWCESLGFDLYQGYFLSKPKVVKEKKLTGTKIVIMQLLAAMQKPDVEFQRIETIIQHDVALSYKLLRLINSAYYGMRSEIKSIKQALTLLGLRQIQSWVSLLLLSEAENKPSELIKTAMVRGKMCELLAETLEEPRPEIPFTIGLFSVLDALMDMSLEDILAQVPLAQDVKDALLEKTGPYGRILASVLAYEKADWAHVRIQGLNPLDVVDCYMEAIEWAEELESFVAQR</sequence>
<dbReference type="Gene3D" id="3.20.20.450">
    <property type="entry name" value="EAL domain"/>
    <property type="match status" value="1"/>
</dbReference>
<dbReference type="Pfam" id="PF00563">
    <property type="entry name" value="EAL"/>
    <property type="match status" value="1"/>
</dbReference>
<dbReference type="PANTHER" id="PTHR33525:SF4">
    <property type="entry name" value="CYCLIC DI-GMP PHOSPHODIESTERASE CDGJ"/>
    <property type="match status" value="1"/>
</dbReference>
<dbReference type="Pfam" id="PF08668">
    <property type="entry name" value="HDOD"/>
    <property type="match status" value="1"/>
</dbReference>
<evidence type="ECO:0000313" key="3">
    <source>
        <dbReference type="EMBL" id="PIW17708.1"/>
    </source>
</evidence>
<dbReference type="InterPro" id="IPR035919">
    <property type="entry name" value="EAL_sf"/>
</dbReference>
<dbReference type="InterPro" id="IPR052340">
    <property type="entry name" value="RNase_Y/CdgJ"/>
</dbReference>
<dbReference type="InterPro" id="IPR014408">
    <property type="entry name" value="dGMP_Pdiesterase_EAL/HD-GYP"/>
</dbReference>
<dbReference type="PROSITE" id="PS51833">
    <property type="entry name" value="HDOD"/>
    <property type="match status" value="1"/>
</dbReference>
<feature type="domain" description="HDOD" evidence="2">
    <location>
        <begin position="199"/>
        <end position="384"/>
    </location>
</feature>
<evidence type="ECO:0000259" key="2">
    <source>
        <dbReference type="PROSITE" id="PS51833"/>
    </source>
</evidence>
<accession>A0A2M7G6Q7</accession>
<dbReference type="AlphaFoldDB" id="A0A2M7G6Q7"/>
<evidence type="ECO:0000259" key="1">
    <source>
        <dbReference type="PROSITE" id="PS50883"/>
    </source>
</evidence>
<protein>
    <recommendedName>
        <fullName evidence="5">Diguanylate phosphodiesterase</fullName>
    </recommendedName>
</protein>